<accession>A0A9D4DK37</accession>
<dbReference type="AlphaFoldDB" id="A0A9D4DK37"/>
<evidence type="ECO:0000313" key="1">
    <source>
        <dbReference type="EMBL" id="KAH3750196.1"/>
    </source>
</evidence>
<keyword evidence="2" id="KW-1185">Reference proteome</keyword>
<reference evidence="1" key="2">
    <citation type="submission" date="2020-11" db="EMBL/GenBank/DDBJ databases">
        <authorList>
            <person name="McCartney M.A."/>
            <person name="Auch B."/>
            <person name="Kono T."/>
            <person name="Mallez S."/>
            <person name="Becker A."/>
            <person name="Gohl D.M."/>
            <person name="Silverstein K.A.T."/>
            <person name="Koren S."/>
            <person name="Bechman K.B."/>
            <person name="Herman A."/>
            <person name="Abrahante J.E."/>
            <person name="Garbe J."/>
        </authorList>
    </citation>
    <scope>NUCLEOTIDE SEQUENCE</scope>
    <source>
        <strain evidence="1">Duluth1</strain>
        <tissue evidence="1">Whole animal</tissue>
    </source>
</reference>
<sequence>MAGYSIAENCTQLFEEIVEGSDIPNSHSVVIEEVDRGKFAKNHEDHLSEPIRTILGRKNFMYIQDGDLITISEGNTSSSLSDIVLKSQYENIRNPTTTHVTIDGNQAISDCNEANTNSNFAALETSMVTTTWTHGVIIDNTAPDNHACDDGSGYLDGETLHVSLKVWSSAPVGSKWKGAPPCHSEVPPFPSETPSCPCNY</sequence>
<gene>
    <name evidence="1" type="ORF">DPMN_184715</name>
</gene>
<dbReference type="EMBL" id="JAIWYP010000010">
    <property type="protein sequence ID" value="KAH3750196.1"/>
    <property type="molecule type" value="Genomic_DNA"/>
</dbReference>
<organism evidence="1 2">
    <name type="scientific">Dreissena polymorpha</name>
    <name type="common">Zebra mussel</name>
    <name type="synonym">Mytilus polymorpha</name>
    <dbReference type="NCBI Taxonomy" id="45954"/>
    <lineage>
        <taxon>Eukaryota</taxon>
        <taxon>Metazoa</taxon>
        <taxon>Spiralia</taxon>
        <taxon>Lophotrochozoa</taxon>
        <taxon>Mollusca</taxon>
        <taxon>Bivalvia</taxon>
        <taxon>Autobranchia</taxon>
        <taxon>Heteroconchia</taxon>
        <taxon>Euheterodonta</taxon>
        <taxon>Imparidentia</taxon>
        <taxon>Neoheterodontei</taxon>
        <taxon>Myida</taxon>
        <taxon>Dreissenoidea</taxon>
        <taxon>Dreissenidae</taxon>
        <taxon>Dreissena</taxon>
    </lineage>
</organism>
<evidence type="ECO:0000313" key="2">
    <source>
        <dbReference type="Proteomes" id="UP000828390"/>
    </source>
</evidence>
<comment type="caution">
    <text evidence="1">The sequence shown here is derived from an EMBL/GenBank/DDBJ whole genome shotgun (WGS) entry which is preliminary data.</text>
</comment>
<reference evidence="1" key="1">
    <citation type="journal article" date="2019" name="bioRxiv">
        <title>The Genome of the Zebra Mussel, Dreissena polymorpha: A Resource for Invasive Species Research.</title>
        <authorList>
            <person name="McCartney M.A."/>
            <person name="Auch B."/>
            <person name="Kono T."/>
            <person name="Mallez S."/>
            <person name="Zhang Y."/>
            <person name="Obille A."/>
            <person name="Becker A."/>
            <person name="Abrahante J.E."/>
            <person name="Garbe J."/>
            <person name="Badalamenti J.P."/>
            <person name="Herman A."/>
            <person name="Mangelson H."/>
            <person name="Liachko I."/>
            <person name="Sullivan S."/>
            <person name="Sone E.D."/>
            <person name="Koren S."/>
            <person name="Silverstein K.A.T."/>
            <person name="Beckman K.B."/>
            <person name="Gohl D.M."/>
        </authorList>
    </citation>
    <scope>NUCLEOTIDE SEQUENCE</scope>
    <source>
        <strain evidence="1">Duluth1</strain>
        <tissue evidence="1">Whole animal</tissue>
    </source>
</reference>
<name>A0A9D4DK37_DREPO</name>
<dbReference type="Proteomes" id="UP000828390">
    <property type="component" value="Unassembled WGS sequence"/>
</dbReference>
<protein>
    <submittedName>
        <fullName evidence="1">Uncharacterized protein</fullName>
    </submittedName>
</protein>
<proteinExistence type="predicted"/>